<sequence>MSQKLYMPRIIVAIILTLTAISASAQKNHNSSDNTNNAFSQGEVALYKIHFGFVNAGEATISVGDDIHIINDKPCYNLEVSGKTVGVFALAATLEDKWGTFVDTTSLLPEKFYLRVREMSYRKKQNILFEQSEDKAIVQKLNKETGEFIRADTFNVPSHIRDIVSGAYFLRTFNLDTLQIGNSIRIDGFFDDTVYNMHIKLTGKEIINTKAGKKEALVLSPILPNNKLFDGGDAIQIWLSDDTHKIPLKVKAKLLIGSLDITLKEYTPGIKHPENEDYFKKKRKRRKDKT</sequence>
<accession>A0AAE4BTW0</accession>
<organism evidence="2 3">
    <name type="scientific">Aureibacter tunicatorum</name>
    <dbReference type="NCBI Taxonomy" id="866807"/>
    <lineage>
        <taxon>Bacteria</taxon>
        <taxon>Pseudomonadati</taxon>
        <taxon>Bacteroidota</taxon>
        <taxon>Cytophagia</taxon>
        <taxon>Cytophagales</taxon>
        <taxon>Persicobacteraceae</taxon>
        <taxon>Aureibacter</taxon>
    </lineage>
</organism>
<protein>
    <recommendedName>
        <fullName evidence="4">DUF3108 domain-containing protein</fullName>
    </recommendedName>
</protein>
<reference evidence="2" key="1">
    <citation type="submission" date="2023-07" db="EMBL/GenBank/DDBJ databases">
        <title>Genomic Encyclopedia of Type Strains, Phase IV (KMG-IV): sequencing the most valuable type-strain genomes for metagenomic binning, comparative biology and taxonomic classification.</title>
        <authorList>
            <person name="Goeker M."/>
        </authorList>
    </citation>
    <scope>NUCLEOTIDE SEQUENCE</scope>
    <source>
        <strain evidence="2">DSM 26174</strain>
    </source>
</reference>
<comment type="caution">
    <text evidence="2">The sequence shown here is derived from an EMBL/GenBank/DDBJ whole genome shotgun (WGS) entry which is preliminary data.</text>
</comment>
<keyword evidence="3" id="KW-1185">Reference proteome</keyword>
<feature type="chain" id="PRO_5041948959" description="DUF3108 domain-containing protein" evidence="1">
    <location>
        <begin position="26"/>
        <end position="290"/>
    </location>
</feature>
<name>A0AAE4BTW0_9BACT</name>
<evidence type="ECO:0008006" key="4">
    <source>
        <dbReference type="Google" id="ProtNLM"/>
    </source>
</evidence>
<dbReference type="AlphaFoldDB" id="A0AAE4BTW0"/>
<dbReference type="RefSeq" id="WP_309940071.1">
    <property type="nucleotide sequence ID" value="NZ_AP025305.1"/>
</dbReference>
<dbReference type="InterPro" id="IPR021457">
    <property type="entry name" value="DUF3108"/>
</dbReference>
<gene>
    <name evidence="2" type="ORF">HNQ88_003259</name>
</gene>
<evidence type="ECO:0000313" key="3">
    <source>
        <dbReference type="Proteomes" id="UP001185092"/>
    </source>
</evidence>
<dbReference type="Proteomes" id="UP001185092">
    <property type="component" value="Unassembled WGS sequence"/>
</dbReference>
<evidence type="ECO:0000313" key="2">
    <source>
        <dbReference type="EMBL" id="MDR6240193.1"/>
    </source>
</evidence>
<evidence type="ECO:0000256" key="1">
    <source>
        <dbReference type="SAM" id="SignalP"/>
    </source>
</evidence>
<dbReference type="EMBL" id="JAVDQD010000004">
    <property type="protein sequence ID" value="MDR6240193.1"/>
    <property type="molecule type" value="Genomic_DNA"/>
</dbReference>
<dbReference type="Pfam" id="PF11306">
    <property type="entry name" value="DUF3108"/>
    <property type="match status" value="1"/>
</dbReference>
<feature type="signal peptide" evidence="1">
    <location>
        <begin position="1"/>
        <end position="25"/>
    </location>
</feature>
<proteinExistence type="predicted"/>
<keyword evidence="1" id="KW-0732">Signal</keyword>